<dbReference type="InterPro" id="IPR044831">
    <property type="entry name" value="Ccp1-like"/>
</dbReference>
<dbReference type="OrthoDB" id="2113341at2759"/>
<evidence type="ECO:0000256" key="1">
    <source>
        <dbReference type="ARBA" id="ARBA00006089"/>
    </source>
</evidence>
<feature type="chain" id="PRO_5025718071" description="Peroxidase" evidence="10">
    <location>
        <begin position="20"/>
        <end position="310"/>
    </location>
</feature>
<dbReference type="Gene3D" id="1.10.520.10">
    <property type="match status" value="1"/>
</dbReference>
<keyword evidence="10" id="KW-0732">Signal</keyword>
<dbReference type="Proteomes" id="UP000800094">
    <property type="component" value="Unassembled WGS sequence"/>
</dbReference>
<dbReference type="GO" id="GO:0004601">
    <property type="term" value="F:peroxidase activity"/>
    <property type="evidence" value="ECO:0007669"/>
    <property type="project" value="UniProtKB-KW"/>
</dbReference>
<dbReference type="PRINTS" id="PR00462">
    <property type="entry name" value="LIGNINASE"/>
</dbReference>
<keyword evidence="2 10" id="KW-0575">Peroxidase</keyword>
<sequence length="310" mass="32155">MYISTSFIAILAAASTTQAFQFSDITSAASDIKRSVSEAASSLFARDDVCAVWKDISTTLTAQFLADGQCTDAARAAIRGAFHDCFNGACDGSLILADECSNSENGGLGTLCPNLADLAKDKNVGVADLIQFAAAHAIKTCPGGPTIPFKVGRKDSSTPAPLGILPPGNAKADDLIKLFASKGFSAIDLAALVGAHSTAKQFVTDPSQAGAAMDSTPGEFDTKFYSETLKGQAPFTLESDKNLAKNLVTTGPFAAFAASKAAWAAAFVPAMTKMSMMGVQGELTDCTSALPGGSAKRDVKRAPLFDRLKW</sequence>
<dbReference type="InterPro" id="IPR002016">
    <property type="entry name" value="Haem_peroxidase"/>
</dbReference>
<dbReference type="GO" id="GO:0000302">
    <property type="term" value="P:response to reactive oxygen species"/>
    <property type="evidence" value="ECO:0007669"/>
    <property type="project" value="TreeGrafter"/>
</dbReference>
<evidence type="ECO:0000256" key="5">
    <source>
        <dbReference type="ARBA" id="ARBA00023180"/>
    </source>
</evidence>
<evidence type="ECO:0000256" key="4">
    <source>
        <dbReference type="ARBA" id="ARBA00023002"/>
    </source>
</evidence>
<dbReference type="PRINTS" id="PR00458">
    <property type="entry name" value="PEROXIDASE"/>
</dbReference>
<comment type="similarity">
    <text evidence="1 10">Belongs to the peroxidase family. Ligninase subfamily.</text>
</comment>
<feature type="binding site" description="axial binding residue" evidence="7">
    <location>
        <position position="196"/>
    </location>
    <ligand>
        <name>heme b</name>
        <dbReference type="ChEBI" id="CHEBI:60344"/>
    </ligand>
    <ligandPart>
        <name>Fe</name>
        <dbReference type="ChEBI" id="CHEBI:18248"/>
    </ligandPart>
</feature>
<dbReference type="GO" id="GO:0034599">
    <property type="term" value="P:cellular response to oxidative stress"/>
    <property type="evidence" value="ECO:0007669"/>
    <property type="project" value="InterPro"/>
</dbReference>
<gene>
    <name evidence="12" type="ORF">BU26DRAFT_603104</name>
</gene>
<dbReference type="SUPFAM" id="SSF48113">
    <property type="entry name" value="Heme-dependent peroxidases"/>
    <property type="match status" value="1"/>
</dbReference>
<comment type="cofactor">
    <cofactor evidence="7">
        <name>heme b</name>
        <dbReference type="ChEBI" id="CHEBI:60344"/>
    </cofactor>
    <text evidence="7">Binds 1 heme b (iron(II)-protoporphyrin IX) group per subunit.</text>
</comment>
<dbReference type="RefSeq" id="XP_033685524.1">
    <property type="nucleotide sequence ID" value="XM_033835399.1"/>
</dbReference>
<keyword evidence="13" id="KW-1185">Reference proteome</keyword>
<evidence type="ECO:0000259" key="11">
    <source>
        <dbReference type="PROSITE" id="PS50873"/>
    </source>
</evidence>
<proteinExistence type="inferred from homology"/>
<feature type="active site" description="Proton acceptor" evidence="6">
    <location>
        <position position="83"/>
    </location>
</feature>
<comment type="cofactor">
    <cofactor evidence="7 10">
        <name>Ca(2+)</name>
        <dbReference type="ChEBI" id="CHEBI:29108"/>
    </cofactor>
    <text evidence="7 10">Binds 2 calcium ions per subunit.</text>
</comment>
<organism evidence="12 13">
    <name type="scientific">Trematosphaeria pertusa</name>
    <dbReference type="NCBI Taxonomy" id="390896"/>
    <lineage>
        <taxon>Eukaryota</taxon>
        <taxon>Fungi</taxon>
        <taxon>Dikarya</taxon>
        <taxon>Ascomycota</taxon>
        <taxon>Pezizomycotina</taxon>
        <taxon>Dothideomycetes</taxon>
        <taxon>Pleosporomycetidae</taxon>
        <taxon>Pleosporales</taxon>
        <taxon>Massarineae</taxon>
        <taxon>Trematosphaeriaceae</taxon>
        <taxon>Trematosphaeria</taxon>
    </lineage>
</organism>
<dbReference type="EMBL" id="ML987193">
    <property type="protein sequence ID" value="KAF2250520.1"/>
    <property type="molecule type" value="Genomic_DNA"/>
</dbReference>
<dbReference type="AlphaFoldDB" id="A0A6A6ILU8"/>
<feature type="binding site" evidence="7">
    <location>
        <position position="216"/>
    </location>
    <ligand>
        <name>Ca(2+)</name>
        <dbReference type="ChEBI" id="CHEBI:29108"/>
        <label>2</label>
    </ligand>
</feature>
<reference evidence="12" key="1">
    <citation type="journal article" date="2020" name="Stud. Mycol.">
        <title>101 Dothideomycetes genomes: a test case for predicting lifestyles and emergence of pathogens.</title>
        <authorList>
            <person name="Haridas S."/>
            <person name="Albert R."/>
            <person name="Binder M."/>
            <person name="Bloem J."/>
            <person name="Labutti K."/>
            <person name="Salamov A."/>
            <person name="Andreopoulos B."/>
            <person name="Baker S."/>
            <person name="Barry K."/>
            <person name="Bills G."/>
            <person name="Bluhm B."/>
            <person name="Cannon C."/>
            <person name="Castanera R."/>
            <person name="Culley D."/>
            <person name="Daum C."/>
            <person name="Ezra D."/>
            <person name="Gonzalez J."/>
            <person name="Henrissat B."/>
            <person name="Kuo A."/>
            <person name="Liang C."/>
            <person name="Lipzen A."/>
            <person name="Lutzoni F."/>
            <person name="Magnuson J."/>
            <person name="Mondo S."/>
            <person name="Nolan M."/>
            <person name="Ohm R."/>
            <person name="Pangilinan J."/>
            <person name="Park H.-J."/>
            <person name="Ramirez L."/>
            <person name="Alfaro M."/>
            <person name="Sun H."/>
            <person name="Tritt A."/>
            <person name="Yoshinaga Y."/>
            <person name="Zwiers L.-H."/>
            <person name="Turgeon B."/>
            <person name="Goodwin S."/>
            <person name="Spatafora J."/>
            <person name="Crous P."/>
            <person name="Grigoriev I."/>
        </authorList>
    </citation>
    <scope>NUCLEOTIDE SEQUENCE</scope>
    <source>
        <strain evidence="12">CBS 122368</strain>
    </source>
</reference>
<evidence type="ECO:0000313" key="12">
    <source>
        <dbReference type="EMBL" id="KAF2250520.1"/>
    </source>
</evidence>
<dbReference type="InterPro" id="IPR001621">
    <property type="entry name" value="Ligninase"/>
</dbReference>
<dbReference type="GeneID" id="54588729"/>
<evidence type="ECO:0000256" key="9">
    <source>
        <dbReference type="PIRSR" id="PIRSR601621-4"/>
    </source>
</evidence>
<feature type="binding site" evidence="7">
    <location>
        <position position="197"/>
    </location>
    <ligand>
        <name>Ca(2+)</name>
        <dbReference type="ChEBI" id="CHEBI:29108"/>
        <label>2</label>
    </ligand>
</feature>
<evidence type="ECO:0000313" key="13">
    <source>
        <dbReference type="Proteomes" id="UP000800094"/>
    </source>
</evidence>
<keyword evidence="7" id="KW-0408">Iron</keyword>
<protein>
    <recommendedName>
        <fullName evidence="10">Peroxidase</fullName>
        <ecNumber evidence="10">1.11.1.-</ecNumber>
    </recommendedName>
</protein>
<keyword evidence="7 10" id="KW-0479">Metal-binding</keyword>
<dbReference type="PANTHER" id="PTHR31356:SF66">
    <property type="entry name" value="CATALASE-PEROXIDASE"/>
    <property type="match status" value="1"/>
</dbReference>
<feature type="binding site" evidence="7">
    <location>
        <position position="93"/>
    </location>
    <ligand>
        <name>Ca(2+)</name>
        <dbReference type="ChEBI" id="CHEBI:29108"/>
        <label>1</label>
    </ligand>
</feature>
<evidence type="ECO:0000256" key="2">
    <source>
        <dbReference type="ARBA" id="ARBA00022559"/>
    </source>
</evidence>
<evidence type="ECO:0000256" key="10">
    <source>
        <dbReference type="RuleBase" id="RU363051"/>
    </source>
</evidence>
<dbReference type="PANTHER" id="PTHR31356">
    <property type="entry name" value="THYLAKOID LUMENAL 29 KDA PROTEIN, CHLOROPLASTIC-RELATED"/>
    <property type="match status" value="1"/>
</dbReference>
<feature type="site" description="Transition state stabilizer" evidence="8">
    <location>
        <position position="79"/>
    </location>
</feature>
<dbReference type="GO" id="GO:0042744">
    <property type="term" value="P:hydrogen peroxide catabolic process"/>
    <property type="evidence" value="ECO:0007669"/>
    <property type="project" value="TreeGrafter"/>
</dbReference>
<feature type="binding site" evidence="7">
    <location>
        <position position="214"/>
    </location>
    <ligand>
        <name>Ca(2+)</name>
        <dbReference type="ChEBI" id="CHEBI:29108"/>
        <label>2</label>
    </ligand>
</feature>
<keyword evidence="5" id="KW-0325">Glycoprotein</keyword>
<keyword evidence="7 10" id="KW-0106">Calcium</keyword>
<dbReference type="PROSITE" id="PS50873">
    <property type="entry name" value="PEROXIDASE_4"/>
    <property type="match status" value="1"/>
</dbReference>
<feature type="binding site" evidence="7">
    <location>
        <position position="84"/>
    </location>
    <ligand>
        <name>Ca(2+)</name>
        <dbReference type="ChEBI" id="CHEBI:29108"/>
        <label>1</label>
    </ligand>
</feature>
<keyword evidence="4 10" id="KW-0560">Oxidoreductase</keyword>
<evidence type="ECO:0000256" key="7">
    <source>
        <dbReference type="PIRSR" id="PIRSR601621-2"/>
    </source>
</evidence>
<dbReference type="EC" id="1.11.1.-" evidence="10"/>
<feature type="domain" description="Plant heme peroxidase family profile" evidence="11">
    <location>
        <begin position="74"/>
        <end position="303"/>
    </location>
</feature>
<evidence type="ECO:0000256" key="8">
    <source>
        <dbReference type="PIRSR" id="PIRSR601621-3"/>
    </source>
</evidence>
<feature type="signal peptide" evidence="10">
    <location>
        <begin position="1"/>
        <end position="19"/>
    </location>
</feature>
<feature type="disulfide bond" evidence="9">
    <location>
        <begin position="70"/>
        <end position="141"/>
    </location>
</feature>
<dbReference type="Pfam" id="PF00141">
    <property type="entry name" value="peroxidase"/>
    <property type="match status" value="1"/>
</dbReference>
<dbReference type="GO" id="GO:0020037">
    <property type="term" value="F:heme binding"/>
    <property type="evidence" value="ECO:0007669"/>
    <property type="project" value="UniProtKB-UniRule"/>
</dbReference>
<feature type="binding site" evidence="7">
    <location>
        <position position="91"/>
    </location>
    <ligand>
        <name>Ca(2+)</name>
        <dbReference type="ChEBI" id="CHEBI:29108"/>
        <label>1</label>
    </ligand>
</feature>
<feature type="disulfide bond" evidence="9">
    <location>
        <begin position="50"/>
        <end position="286"/>
    </location>
</feature>
<dbReference type="InterPro" id="IPR010255">
    <property type="entry name" value="Haem_peroxidase_sf"/>
</dbReference>
<dbReference type="GO" id="GO:0046872">
    <property type="term" value="F:metal ion binding"/>
    <property type="evidence" value="ECO:0007669"/>
    <property type="project" value="UniProtKB-UniRule"/>
</dbReference>
<name>A0A6A6ILU8_9PLEO</name>
<dbReference type="Gene3D" id="1.10.420.10">
    <property type="entry name" value="Peroxidase, domain 2"/>
    <property type="match status" value="1"/>
</dbReference>
<dbReference type="SMR" id="A0A6A6ILU8"/>
<evidence type="ECO:0000256" key="6">
    <source>
        <dbReference type="PIRSR" id="PIRSR601621-1"/>
    </source>
</evidence>
<keyword evidence="3 7" id="KW-0349">Heme</keyword>
<accession>A0A6A6ILU8</accession>
<keyword evidence="9" id="KW-1015">Disulfide bond</keyword>
<feature type="binding site" evidence="7">
    <location>
        <position position="221"/>
    </location>
    <ligand>
        <name>Ca(2+)</name>
        <dbReference type="ChEBI" id="CHEBI:29108"/>
        <label>2</label>
    </ligand>
</feature>
<evidence type="ECO:0000256" key="3">
    <source>
        <dbReference type="ARBA" id="ARBA00022617"/>
    </source>
</evidence>